<dbReference type="InterPro" id="IPR003594">
    <property type="entry name" value="HATPase_dom"/>
</dbReference>
<dbReference type="CDD" id="cd00082">
    <property type="entry name" value="HisKA"/>
    <property type="match status" value="1"/>
</dbReference>
<keyword evidence="3" id="KW-0597">Phosphoprotein</keyword>
<dbReference type="Pfam" id="PF00512">
    <property type="entry name" value="HisKA"/>
    <property type="match status" value="1"/>
</dbReference>
<evidence type="ECO:0000313" key="6">
    <source>
        <dbReference type="Proteomes" id="UP001150830"/>
    </source>
</evidence>
<dbReference type="Pfam" id="PF13188">
    <property type="entry name" value="PAS_8"/>
    <property type="match status" value="1"/>
</dbReference>
<evidence type="ECO:0000256" key="1">
    <source>
        <dbReference type="ARBA" id="ARBA00000085"/>
    </source>
</evidence>
<dbReference type="SMART" id="SM00091">
    <property type="entry name" value="PAS"/>
    <property type="match status" value="1"/>
</dbReference>
<dbReference type="InterPro" id="IPR035965">
    <property type="entry name" value="PAS-like_dom_sf"/>
</dbReference>
<dbReference type="SUPFAM" id="SSF55785">
    <property type="entry name" value="PYP-like sensor domain (PAS domain)"/>
    <property type="match status" value="1"/>
</dbReference>
<dbReference type="EC" id="2.7.13.3" evidence="2"/>
<dbReference type="PRINTS" id="PR00344">
    <property type="entry name" value="BCTRLSENSOR"/>
</dbReference>
<organism evidence="5 6">
    <name type="scientific">Parathalassolituus penaei</name>
    <dbReference type="NCBI Taxonomy" id="2997323"/>
    <lineage>
        <taxon>Bacteria</taxon>
        <taxon>Pseudomonadati</taxon>
        <taxon>Pseudomonadota</taxon>
        <taxon>Gammaproteobacteria</taxon>
        <taxon>Oceanospirillales</taxon>
        <taxon>Oceanospirillaceae</taxon>
        <taxon>Parathalassolituus</taxon>
    </lineage>
</organism>
<dbReference type="Gene3D" id="3.30.565.10">
    <property type="entry name" value="Histidine kinase-like ATPase, C-terminal domain"/>
    <property type="match status" value="1"/>
</dbReference>
<dbReference type="InterPro" id="IPR000014">
    <property type="entry name" value="PAS"/>
</dbReference>
<evidence type="ECO:0000256" key="3">
    <source>
        <dbReference type="ARBA" id="ARBA00022553"/>
    </source>
</evidence>
<dbReference type="SUPFAM" id="SSF55874">
    <property type="entry name" value="ATPase domain of HSP90 chaperone/DNA topoisomerase II/histidine kinase"/>
    <property type="match status" value="1"/>
</dbReference>
<sequence length="449" mass="48978">MATAMTSRVYQPDSQSLQAILAESILHTGDIPALNDPVLANLAEASQPESLQDAMRLYTEMSRQLSDSCVMLEHQVEQLSGELAQVSAQRMQELAEKEALAHQLQQLLTLLPAAVLVLDSDGMIARANPAAELMLSPLYGHTLCGQRWRDVIRRCFSPRSDDGHEVSLINERRVSLQTTALQQEPGQLVLITDMTETRALQAKLAHHQRLSAMGRMVASLAHQVRTPLSAATLYAGHLARPELDGPSRERFANKLLERLHHLECQVRDMLIFARGDLPRQDECTVSELLEQLAAAMELPLQQHSAECFINDLCSDLTLRCNREALVSSLMNLVNNALEACSDAESPRGPTLLELVVRTTGDMNSPGILLSLSDNGPGLNREQKIRVMEPFTTTKANGTGLGLAVVQAVVRAHGGMMTLADSDLGGLRVNLHLPLTTNVLTRVVPTGGAV</sequence>
<feature type="domain" description="Histidine kinase" evidence="4">
    <location>
        <begin position="219"/>
        <end position="436"/>
    </location>
</feature>
<dbReference type="InterPro" id="IPR004358">
    <property type="entry name" value="Sig_transdc_His_kin-like_C"/>
</dbReference>
<dbReference type="InterPro" id="IPR005467">
    <property type="entry name" value="His_kinase_dom"/>
</dbReference>
<dbReference type="RefSeq" id="WP_283175138.1">
    <property type="nucleotide sequence ID" value="NZ_JAPNOA010000058.1"/>
</dbReference>
<dbReference type="InterPro" id="IPR003661">
    <property type="entry name" value="HisK_dim/P_dom"/>
</dbReference>
<dbReference type="EMBL" id="JAPNOA010000058">
    <property type="protein sequence ID" value="MCY0966931.1"/>
    <property type="molecule type" value="Genomic_DNA"/>
</dbReference>
<evidence type="ECO:0000256" key="2">
    <source>
        <dbReference type="ARBA" id="ARBA00012438"/>
    </source>
</evidence>
<dbReference type="Proteomes" id="UP001150830">
    <property type="component" value="Unassembled WGS sequence"/>
</dbReference>
<dbReference type="SMART" id="SM00387">
    <property type="entry name" value="HATPase_c"/>
    <property type="match status" value="1"/>
</dbReference>
<dbReference type="AlphaFoldDB" id="A0A9X3EM73"/>
<evidence type="ECO:0000259" key="4">
    <source>
        <dbReference type="PROSITE" id="PS50109"/>
    </source>
</evidence>
<name>A0A9X3EM73_9GAMM</name>
<comment type="catalytic activity">
    <reaction evidence="1">
        <text>ATP + protein L-histidine = ADP + protein N-phospho-L-histidine.</text>
        <dbReference type="EC" id="2.7.13.3"/>
    </reaction>
</comment>
<gene>
    <name evidence="5" type="ORF">OUO13_17270</name>
</gene>
<dbReference type="Gene3D" id="3.30.450.20">
    <property type="entry name" value="PAS domain"/>
    <property type="match status" value="1"/>
</dbReference>
<protein>
    <recommendedName>
        <fullName evidence="2">histidine kinase</fullName>
        <ecNumber evidence="2">2.7.13.3</ecNumber>
    </recommendedName>
</protein>
<proteinExistence type="predicted"/>
<keyword evidence="5" id="KW-0067">ATP-binding</keyword>
<dbReference type="Pfam" id="PF02518">
    <property type="entry name" value="HATPase_c"/>
    <property type="match status" value="1"/>
</dbReference>
<dbReference type="InterPro" id="IPR036890">
    <property type="entry name" value="HATPase_C_sf"/>
</dbReference>
<keyword evidence="6" id="KW-1185">Reference proteome</keyword>
<dbReference type="PROSITE" id="PS50109">
    <property type="entry name" value="HIS_KIN"/>
    <property type="match status" value="1"/>
</dbReference>
<accession>A0A9X3EM73</accession>
<dbReference type="Gene3D" id="1.10.287.130">
    <property type="match status" value="1"/>
</dbReference>
<evidence type="ECO:0000313" key="5">
    <source>
        <dbReference type="EMBL" id="MCY0966931.1"/>
    </source>
</evidence>
<dbReference type="SMART" id="SM00388">
    <property type="entry name" value="HisKA"/>
    <property type="match status" value="1"/>
</dbReference>
<dbReference type="InterPro" id="IPR036097">
    <property type="entry name" value="HisK_dim/P_sf"/>
</dbReference>
<dbReference type="GO" id="GO:0005524">
    <property type="term" value="F:ATP binding"/>
    <property type="evidence" value="ECO:0007669"/>
    <property type="project" value="UniProtKB-KW"/>
</dbReference>
<dbReference type="PANTHER" id="PTHR43065">
    <property type="entry name" value="SENSOR HISTIDINE KINASE"/>
    <property type="match status" value="1"/>
</dbReference>
<reference evidence="5" key="1">
    <citation type="submission" date="2022-11" db="EMBL/GenBank/DDBJ databases">
        <title>Parathalassolutuus dongxingensis gen. nov., sp. nov., a novel member of family Oceanospirillaceae isolated from a coastal shrimp pond in Guangxi, China.</title>
        <authorList>
            <person name="Chen H."/>
        </authorList>
    </citation>
    <scope>NUCLEOTIDE SEQUENCE</scope>
    <source>
        <strain evidence="5">G-43</strain>
    </source>
</reference>
<dbReference type="GO" id="GO:0000155">
    <property type="term" value="F:phosphorelay sensor kinase activity"/>
    <property type="evidence" value="ECO:0007669"/>
    <property type="project" value="InterPro"/>
</dbReference>
<keyword evidence="5" id="KW-0547">Nucleotide-binding</keyword>
<dbReference type="SUPFAM" id="SSF47384">
    <property type="entry name" value="Homodimeric domain of signal transducing histidine kinase"/>
    <property type="match status" value="1"/>
</dbReference>
<dbReference type="PANTHER" id="PTHR43065:SF29">
    <property type="entry name" value="SENSOR PROTEIN KINASE FLES"/>
    <property type="match status" value="1"/>
</dbReference>
<comment type="caution">
    <text evidence="5">The sequence shown here is derived from an EMBL/GenBank/DDBJ whole genome shotgun (WGS) entry which is preliminary data.</text>
</comment>